<organism evidence="4 5">
    <name type="scientific">Mesorhizobium huakuii</name>
    <dbReference type="NCBI Taxonomy" id="28104"/>
    <lineage>
        <taxon>Bacteria</taxon>
        <taxon>Pseudomonadati</taxon>
        <taxon>Pseudomonadota</taxon>
        <taxon>Alphaproteobacteria</taxon>
        <taxon>Hyphomicrobiales</taxon>
        <taxon>Phyllobacteriaceae</taxon>
        <taxon>Mesorhizobium</taxon>
    </lineage>
</organism>
<evidence type="ECO:0000259" key="3">
    <source>
        <dbReference type="Pfam" id="PF13628"/>
    </source>
</evidence>
<dbReference type="EMBL" id="CP139858">
    <property type="protein sequence ID" value="WQC01128.1"/>
    <property type="molecule type" value="Genomic_DNA"/>
</dbReference>
<proteinExistence type="predicted"/>
<reference evidence="4 5" key="1">
    <citation type="submission" date="2023-11" db="EMBL/GenBank/DDBJ databases">
        <authorList>
            <person name="Panchal A.K."/>
            <person name="Meaney J.S."/>
            <person name="Karas B.J."/>
            <person name="diCenzo G.C."/>
        </authorList>
    </citation>
    <scope>NUCLEOTIDE SEQUENCE [LARGE SCALE GENOMIC DNA]</scope>
    <source>
        <strain evidence="4 5">NZP2235</strain>
    </source>
</reference>
<dbReference type="InterPro" id="IPR025419">
    <property type="entry name" value="DUF4142"/>
</dbReference>
<dbReference type="Proteomes" id="UP001322481">
    <property type="component" value="Chromosome"/>
</dbReference>
<gene>
    <name evidence="4" type="ORF">U0R22_005344</name>
</gene>
<evidence type="ECO:0000313" key="4">
    <source>
        <dbReference type="EMBL" id="WQC01128.1"/>
    </source>
</evidence>
<name>A0ABZ0VW41_9HYPH</name>
<dbReference type="Gene3D" id="1.20.1260.10">
    <property type="match status" value="1"/>
</dbReference>
<feature type="domain" description="DUF4142" evidence="3">
    <location>
        <begin position="26"/>
        <end position="160"/>
    </location>
</feature>
<dbReference type="InterPro" id="IPR012347">
    <property type="entry name" value="Ferritin-like"/>
</dbReference>
<feature type="chain" id="PRO_5046173932" evidence="2">
    <location>
        <begin position="24"/>
        <end position="254"/>
    </location>
</feature>
<evidence type="ECO:0000313" key="5">
    <source>
        <dbReference type="Proteomes" id="UP001322481"/>
    </source>
</evidence>
<dbReference type="RefSeq" id="WP_322416033.1">
    <property type="nucleotide sequence ID" value="NZ_CP139858.1"/>
</dbReference>
<dbReference type="Pfam" id="PF13628">
    <property type="entry name" value="DUF4142"/>
    <property type="match status" value="1"/>
</dbReference>
<sequence length="254" mass="26889">MNNRMLLALATATAMTFALPAFAADSAQDFVDKAAAGGMFEVDSSKIAEDTAQDQAVKDFAQKMIDDHGAANAKLQTIAGEQKLTVPKELDAKHKADLDTLQNAKDAVDKPYVQLQRDAHSEAVTLFESYAKDGDNAQLKTFASETLPTLKMHQEMIEKIAATGTSTTGEAAPATSSTTPAVTTTDTANPAAPVPGANSFTEDQAKDRIQDAGYSDVSKLTKDEQGIWRGQATKDGKNTTVALDYQGNIVAGTN</sequence>
<protein>
    <submittedName>
        <fullName evidence="4">DUF4142 domain-containing protein</fullName>
    </submittedName>
</protein>
<dbReference type="PANTHER" id="PTHR38593">
    <property type="entry name" value="BLR2558 PROTEIN"/>
    <property type="match status" value="1"/>
</dbReference>
<evidence type="ECO:0000256" key="2">
    <source>
        <dbReference type="SAM" id="SignalP"/>
    </source>
</evidence>
<keyword evidence="2" id="KW-0732">Signal</keyword>
<dbReference type="PANTHER" id="PTHR38593:SF1">
    <property type="entry name" value="BLR2558 PROTEIN"/>
    <property type="match status" value="1"/>
</dbReference>
<accession>A0ABZ0VW41</accession>
<evidence type="ECO:0000256" key="1">
    <source>
        <dbReference type="SAM" id="MobiDB-lite"/>
    </source>
</evidence>
<keyword evidence="5" id="KW-1185">Reference proteome</keyword>
<feature type="signal peptide" evidence="2">
    <location>
        <begin position="1"/>
        <end position="23"/>
    </location>
</feature>
<feature type="compositionally biased region" description="Low complexity" evidence="1">
    <location>
        <begin position="164"/>
        <end position="195"/>
    </location>
</feature>
<feature type="region of interest" description="Disordered" evidence="1">
    <location>
        <begin position="164"/>
        <end position="204"/>
    </location>
</feature>